<evidence type="ECO:0000313" key="8">
    <source>
        <dbReference type="EMBL" id="GHE00833.1"/>
    </source>
</evidence>
<dbReference type="Pfam" id="PF03466">
    <property type="entry name" value="LysR_substrate"/>
    <property type="match status" value="1"/>
</dbReference>
<evidence type="ECO:0000313" key="9">
    <source>
        <dbReference type="EMBL" id="SDW72730.1"/>
    </source>
</evidence>
<dbReference type="InterPro" id="IPR005119">
    <property type="entry name" value="LysR_subst-bd"/>
</dbReference>
<dbReference type="InterPro" id="IPR036388">
    <property type="entry name" value="WH-like_DNA-bd_sf"/>
</dbReference>
<reference evidence="9 10" key="2">
    <citation type="submission" date="2016-10" db="EMBL/GenBank/DDBJ databases">
        <authorList>
            <person name="Varghese N."/>
            <person name="Submissions S."/>
        </authorList>
    </citation>
    <scope>NUCLEOTIDE SEQUENCE [LARGE SCALE GENOMIC DNA]</scope>
    <source>
        <strain evidence="9 10">DSM 24802</strain>
    </source>
</reference>
<evidence type="ECO:0000259" key="7">
    <source>
        <dbReference type="PROSITE" id="PS50931"/>
    </source>
</evidence>
<dbReference type="Proteomes" id="UP000634647">
    <property type="component" value="Unassembled WGS sequence"/>
</dbReference>
<evidence type="ECO:0000313" key="10">
    <source>
        <dbReference type="Proteomes" id="UP000199541"/>
    </source>
</evidence>
<feature type="domain" description="HTH lysR-type" evidence="7">
    <location>
        <begin position="8"/>
        <end position="66"/>
    </location>
</feature>
<dbReference type="PROSITE" id="PS50931">
    <property type="entry name" value="HTH_LYSR"/>
    <property type="match status" value="1"/>
</dbReference>
<evidence type="ECO:0000256" key="1">
    <source>
        <dbReference type="ARBA" id="ARBA00009437"/>
    </source>
</evidence>
<comment type="similarity">
    <text evidence="1">Belongs to the LysR transcriptional regulatory family.</text>
</comment>
<reference evidence="8" key="3">
    <citation type="submission" date="2023-06" db="EMBL/GenBank/DDBJ databases">
        <authorList>
            <person name="Sun Q."/>
            <person name="Zhou Y."/>
        </authorList>
    </citation>
    <scope>NUCLEOTIDE SEQUENCE</scope>
    <source>
        <strain evidence="8">CGMCC 1.10859</strain>
    </source>
</reference>
<keyword evidence="10" id="KW-1185">Reference proteome</keyword>
<evidence type="ECO:0000256" key="3">
    <source>
        <dbReference type="ARBA" id="ARBA00023125"/>
    </source>
</evidence>
<dbReference type="RefSeq" id="WP_035843889.1">
    <property type="nucleotide sequence ID" value="NZ_BNAB01000005.1"/>
</dbReference>
<sequence>MSHKVDRITLKQLRALAEVAASDNIVTAAKNLGLTGPAVHSQLRTLQDALGVDLLSHQGRRKNSPTPEGTVLLEAHARIRAILERALAEIDDIRAGTTGTVVLGAVSTAKYFAPQIVARLQTDMPELQITLKIANRQATIAALARGEFDLCIMGRPPRAPLVEAVTLGDHPHVIIAAPGHPLTDAPGPLLEELTRHRFLLREEGSGTRALAIRFLTEMPAGQRLETIVMDSNETIKQAVMSGLGIALISAHTVAQEVVDGRLAILDVKGMPLVRQWFLLHGSDEPLRPAAARVYDWLVARSDAMLPKLPGVF</sequence>
<dbReference type="EMBL" id="FNOB01000006">
    <property type="protein sequence ID" value="SDW72730.1"/>
    <property type="molecule type" value="Genomic_DNA"/>
</dbReference>
<dbReference type="GO" id="GO:0003700">
    <property type="term" value="F:DNA-binding transcription factor activity"/>
    <property type="evidence" value="ECO:0007669"/>
    <property type="project" value="InterPro"/>
</dbReference>
<proteinExistence type="inferred from homology"/>
<comment type="caution">
    <text evidence="8">The sequence shown here is derived from an EMBL/GenBank/DDBJ whole genome shotgun (WGS) entry which is preliminary data.</text>
</comment>
<evidence type="ECO:0000256" key="4">
    <source>
        <dbReference type="ARBA" id="ARBA00023163"/>
    </source>
</evidence>
<evidence type="ECO:0000256" key="2">
    <source>
        <dbReference type="ARBA" id="ARBA00023015"/>
    </source>
</evidence>
<organism evidence="8 11">
    <name type="scientific">Allgaiera indica</name>
    <dbReference type="NCBI Taxonomy" id="765699"/>
    <lineage>
        <taxon>Bacteria</taxon>
        <taxon>Pseudomonadati</taxon>
        <taxon>Pseudomonadota</taxon>
        <taxon>Alphaproteobacteria</taxon>
        <taxon>Rhodobacterales</taxon>
        <taxon>Paracoccaceae</taxon>
        <taxon>Allgaiera</taxon>
    </lineage>
</organism>
<dbReference type="SUPFAM" id="SSF53850">
    <property type="entry name" value="Periplasmic binding protein-like II"/>
    <property type="match status" value="1"/>
</dbReference>
<dbReference type="PANTHER" id="PTHR30126:SF5">
    <property type="entry name" value="HTH-TYPE TRANSCRIPTIONAL ACTIVATOR CMPR"/>
    <property type="match status" value="1"/>
</dbReference>
<keyword evidence="4" id="KW-0804">Transcription</keyword>
<name>A0AAN4UQK2_9RHOB</name>
<dbReference type="Proteomes" id="UP000199541">
    <property type="component" value="Unassembled WGS sequence"/>
</dbReference>
<dbReference type="Pfam" id="PF00126">
    <property type="entry name" value="HTH_1"/>
    <property type="match status" value="1"/>
</dbReference>
<dbReference type="SUPFAM" id="SSF46785">
    <property type="entry name" value="Winged helix' DNA-binding domain"/>
    <property type="match status" value="1"/>
</dbReference>
<dbReference type="InterPro" id="IPR000847">
    <property type="entry name" value="LysR_HTH_N"/>
</dbReference>
<evidence type="ECO:0000256" key="6">
    <source>
        <dbReference type="ARBA" id="ARBA00043141"/>
    </source>
</evidence>
<keyword evidence="3 9" id="KW-0238">DNA-binding</keyword>
<protein>
    <recommendedName>
        <fullName evidence="5">HTH-type transcriptional regulator CbbR</fullName>
    </recommendedName>
    <alternativeName>
        <fullName evidence="6">RuBisCO operon transcriptional regulator</fullName>
    </alternativeName>
</protein>
<dbReference type="GO" id="GO:0000976">
    <property type="term" value="F:transcription cis-regulatory region binding"/>
    <property type="evidence" value="ECO:0007669"/>
    <property type="project" value="TreeGrafter"/>
</dbReference>
<dbReference type="AlphaFoldDB" id="A0AAN4UQK2"/>
<dbReference type="InterPro" id="IPR036390">
    <property type="entry name" value="WH_DNA-bd_sf"/>
</dbReference>
<dbReference type="PANTHER" id="PTHR30126">
    <property type="entry name" value="HTH-TYPE TRANSCRIPTIONAL REGULATOR"/>
    <property type="match status" value="1"/>
</dbReference>
<accession>A0AAN4UQK2</accession>
<dbReference type="Gene3D" id="3.40.190.10">
    <property type="entry name" value="Periplasmic binding protein-like II"/>
    <property type="match status" value="2"/>
</dbReference>
<dbReference type="EMBL" id="BNAB01000005">
    <property type="protein sequence ID" value="GHE00833.1"/>
    <property type="molecule type" value="Genomic_DNA"/>
</dbReference>
<gene>
    <name evidence="8" type="primary">cbbR</name>
    <name evidence="8" type="ORF">GCM10008024_14030</name>
    <name evidence="9" type="ORF">SAMN05444006_10693</name>
</gene>
<dbReference type="Gene3D" id="1.10.10.10">
    <property type="entry name" value="Winged helix-like DNA-binding domain superfamily/Winged helix DNA-binding domain"/>
    <property type="match status" value="1"/>
</dbReference>
<evidence type="ECO:0000256" key="5">
    <source>
        <dbReference type="ARBA" id="ARBA00039279"/>
    </source>
</evidence>
<evidence type="ECO:0000313" key="11">
    <source>
        <dbReference type="Proteomes" id="UP000634647"/>
    </source>
</evidence>
<keyword evidence="2" id="KW-0805">Transcription regulation</keyword>
<reference evidence="8" key="1">
    <citation type="journal article" date="2014" name="Int. J. Syst. Evol. Microbiol.">
        <title>Complete genome sequence of Corynebacterium casei LMG S-19264T (=DSM 44701T), isolated from a smear-ripened cheese.</title>
        <authorList>
            <consortium name="US DOE Joint Genome Institute (JGI-PGF)"/>
            <person name="Walter F."/>
            <person name="Albersmeier A."/>
            <person name="Kalinowski J."/>
            <person name="Ruckert C."/>
        </authorList>
    </citation>
    <scope>NUCLEOTIDE SEQUENCE</scope>
    <source>
        <strain evidence="8">CGMCC 1.10859</strain>
    </source>
</reference>